<dbReference type="KEGG" id="ahb:bsdtb5_29510"/>
<proteinExistence type="predicted"/>
<keyword evidence="2" id="KW-1185">Reference proteome</keyword>
<evidence type="ECO:0000313" key="1">
    <source>
        <dbReference type="EMBL" id="BCN31656.1"/>
    </source>
</evidence>
<reference evidence="1 2" key="1">
    <citation type="submission" date="2020-11" db="EMBL/GenBank/DDBJ databases">
        <title>Draft genome sequencing of a Lachnospiraceae strain isolated from anoxic soil subjected to BSD treatment.</title>
        <authorList>
            <person name="Uek A."/>
            <person name="Tonouchi A."/>
        </authorList>
    </citation>
    <scope>NUCLEOTIDE SEQUENCE [LARGE SCALE GENOMIC DNA]</scope>
    <source>
        <strain evidence="1 2">TB5</strain>
    </source>
</reference>
<gene>
    <name evidence="1" type="ORF">bsdtb5_29510</name>
</gene>
<dbReference type="Proteomes" id="UP000595897">
    <property type="component" value="Chromosome"/>
</dbReference>
<sequence length="59" mass="6956">MIHEINLLRYIIDIEISENDYIIHTIIHEFGEQCDVIVIKSNSVKKSLLSFNKVEINRN</sequence>
<dbReference type="EMBL" id="AP024169">
    <property type="protein sequence ID" value="BCN31656.1"/>
    <property type="molecule type" value="Genomic_DNA"/>
</dbReference>
<accession>A0A7R7IE62</accession>
<protein>
    <submittedName>
        <fullName evidence="1">Uncharacterized protein</fullName>
    </submittedName>
</protein>
<organism evidence="1 2">
    <name type="scientific">Anaeromicropila herbilytica</name>
    <dbReference type="NCBI Taxonomy" id="2785025"/>
    <lineage>
        <taxon>Bacteria</taxon>
        <taxon>Bacillati</taxon>
        <taxon>Bacillota</taxon>
        <taxon>Clostridia</taxon>
        <taxon>Lachnospirales</taxon>
        <taxon>Lachnospiraceae</taxon>
        <taxon>Anaeromicropila</taxon>
    </lineage>
</organism>
<name>A0A7R7IE62_9FIRM</name>
<evidence type="ECO:0000313" key="2">
    <source>
        <dbReference type="Proteomes" id="UP000595897"/>
    </source>
</evidence>
<dbReference type="AlphaFoldDB" id="A0A7R7IE62"/>